<dbReference type="InterPro" id="IPR008966">
    <property type="entry name" value="Adhesion_dom_sf"/>
</dbReference>
<feature type="chain" id="PRO_5007303860" evidence="1">
    <location>
        <begin position="25"/>
        <end position="177"/>
    </location>
</feature>
<dbReference type="Proteomes" id="UP000005012">
    <property type="component" value="Chromosome"/>
</dbReference>
<dbReference type="HOGENOM" id="CLU_088965_3_4_6"/>
<dbReference type="KEGG" id="psi:S70_12320"/>
<dbReference type="GO" id="GO:0009289">
    <property type="term" value="C:pilus"/>
    <property type="evidence" value="ECO:0007669"/>
    <property type="project" value="InterPro"/>
</dbReference>
<organism evidence="3 4">
    <name type="scientific">Providencia stuartii (strain MRSN 2154)</name>
    <dbReference type="NCBI Taxonomy" id="1157951"/>
    <lineage>
        <taxon>Bacteria</taxon>
        <taxon>Pseudomonadati</taxon>
        <taxon>Pseudomonadota</taxon>
        <taxon>Gammaproteobacteria</taxon>
        <taxon>Enterobacterales</taxon>
        <taxon>Morganellaceae</taxon>
        <taxon>Providencia</taxon>
    </lineage>
</organism>
<feature type="signal peptide" evidence="1">
    <location>
        <begin position="1"/>
        <end position="24"/>
    </location>
</feature>
<dbReference type="InterPro" id="IPR036937">
    <property type="entry name" value="Adhesion_dom_fimbrial_sf"/>
</dbReference>
<dbReference type="Gene3D" id="2.60.40.1090">
    <property type="entry name" value="Fimbrial-type adhesion domain"/>
    <property type="match status" value="1"/>
</dbReference>
<keyword evidence="1" id="KW-0732">Signal</keyword>
<gene>
    <name evidence="3" type="ordered locus">S70_12320</name>
</gene>
<evidence type="ECO:0000313" key="4">
    <source>
        <dbReference type="Proteomes" id="UP000005012"/>
    </source>
</evidence>
<dbReference type="InterPro" id="IPR000259">
    <property type="entry name" value="Adhesion_dom_fimbrial"/>
</dbReference>
<dbReference type="PATRIC" id="fig|1157951.4.peg.2478"/>
<evidence type="ECO:0000256" key="1">
    <source>
        <dbReference type="SAM" id="SignalP"/>
    </source>
</evidence>
<dbReference type="PANTHER" id="PTHR33420">
    <property type="entry name" value="FIMBRIAL SUBUNIT ELFA-RELATED"/>
    <property type="match status" value="1"/>
</dbReference>
<dbReference type="OrthoDB" id="6453785at2"/>
<dbReference type="InterPro" id="IPR050263">
    <property type="entry name" value="Bact_Fimbrial_Adh_Pro"/>
</dbReference>
<dbReference type="EMBL" id="CP003488">
    <property type="protein sequence ID" value="AFH94311.1"/>
    <property type="molecule type" value="Genomic_DNA"/>
</dbReference>
<dbReference type="SUPFAM" id="SSF49401">
    <property type="entry name" value="Bacterial adhesins"/>
    <property type="match status" value="1"/>
</dbReference>
<dbReference type="RefSeq" id="WP_004915879.1">
    <property type="nucleotide sequence ID" value="NC_017731.1"/>
</dbReference>
<dbReference type="GO" id="GO:0043709">
    <property type="term" value="P:cell adhesion involved in single-species biofilm formation"/>
    <property type="evidence" value="ECO:0007669"/>
    <property type="project" value="TreeGrafter"/>
</dbReference>
<sequence length="177" mass="19165">MNRAAKYIWLFSVALFGGASQVRAANSLDIELSGELVNTACQVAAGSLHQKITLYNLRWQLINENGTSAVTPFTIAIDKCSATDLQKSIQLTWKSSELVTIGGESFLTTKGDSGVVLGLVDHDEKPLVWNKPMTMGDVSVVDGLQQFDFGVFVRKPATGEANVGDFSGIVTFQVEYE</sequence>
<reference evidence="4" key="2">
    <citation type="submission" date="2012-04" db="EMBL/GenBank/DDBJ databases">
        <title>Complete genome sequence of Providencia stuartii clinical isolate MRSN 2154.</title>
        <authorList>
            <person name="Clifford R.J."/>
            <person name="Hang J."/>
            <person name="Riley M.C."/>
            <person name="Onmus-Leone F."/>
            <person name="Kuschner R.A."/>
            <person name="Lesho E.P."/>
            <person name="Waterman P.E."/>
        </authorList>
    </citation>
    <scope>NUCLEOTIDE SEQUENCE [LARGE SCALE GENOMIC DNA]</scope>
    <source>
        <strain evidence="4">MRSN 2154</strain>
    </source>
</reference>
<evidence type="ECO:0000259" key="2">
    <source>
        <dbReference type="Pfam" id="PF00419"/>
    </source>
</evidence>
<evidence type="ECO:0000313" key="3">
    <source>
        <dbReference type="EMBL" id="AFH94311.1"/>
    </source>
</evidence>
<protein>
    <submittedName>
        <fullName evidence="3">Fimbrial subunit</fullName>
    </submittedName>
</protein>
<reference evidence="3 4" key="1">
    <citation type="journal article" date="2012" name="J. Bacteriol.">
        <title>Complete Genome Sequence of Providencia stuartii Clinical Isolate MRSN 2154.</title>
        <authorList>
            <person name="Clifford R.J."/>
            <person name="Hang J."/>
            <person name="Riley M.C."/>
            <person name="Onmus-Leone F."/>
            <person name="Kuschner R.A."/>
            <person name="Lesho E.P."/>
            <person name="Waterman P.E."/>
        </authorList>
    </citation>
    <scope>NUCLEOTIDE SEQUENCE [LARGE SCALE GENOMIC DNA]</scope>
    <source>
        <strain evidence="3 4">MRSN 2154</strain>
    </source>
</reference>
<dbReference type="PANTHER" id="PTHR33420:SF26">
    <property type="entry name" value="FIMBRIAL SUBUNIT"/>
    <property type="match status" value="1"/>
</dbReference>
<proteinExistence type="predicted"/>
<name>A0A140NN34_PROSM</name>
<dbReference type="GeneID" id="93520934"/>
<dbReference type="AlphaFoldDB" id="A0A140NN34"/>
<accession>A0A140NN34</accession>
<feature type="domain" description="Fimbrial-type adhesion" evidence="2">
    <location>
        <begin position="30"/>
        <end position="176"/>
    </location>
</feature>
<dbReference type="Pfam" id="PF00419">
    <property type="entry name" value="Fimbrial"/>
    <property type="match status" value="1"/>
</dbReference>